<dbReference type="OrthoDB" id="5959772at2"/>
<dbReference type="Proteomes" id="UP000822271">
    <property type="component" value="Unassembled WGS sequence"/>
</dbReference>
<dbReference type="AlphaFoldDB" id="A0A2J0T1Q2"/>
<proteinExistence type="predicted"/>
<organism evidence="1 2">
    <name type="scientific">Stenotrophomonas maltophilia</name>
    <name type="common">Pseudomonas maltophilia</name>
    <name type="synonym">Xanthomonas maltophilia</name>
    <dbReference type="NCBI Taxonomy" id="40324"/>
    <lineage>
        <taxon>Bacteria</taxon>
        <taxon>Pseudomonadati</taxon>
        <taxon>Pseudomonadota</taxon>
        <taxon>Gammaproteobacteria</taxon>
        <taxon>Lysobacterales</taxon>
        <taxon>Lysobacteraceae</taxon>
        <taxon>Stenotrophomonas</taxon>
        <taxon>Stenotrophomonas maltophilia group</taxon>
    </lineage>
</organism>
<evidence type="ECO:0000313" key="1">
    <source>
        <dbReference type="EMBL" id="MBA0309972.1"/>
    </source>
</evidence>
<evidence type="ECO:0008006" key="3">
    <source>
        <dbReference type="Google" id="ProtNLM"/>
    </source>
</evidence>
<gene>
    <name evidence="1" type="ORF">D7Y33_02915</name>
</gene>
<dbReference type="EMBL" id="RAUE01000004">
    <property type="protein sequence ID" value="MBA0309972.1"/>
    <property type="molecule type" value="Genomic_DNA"/>
</dbReference>
<reference evidence="1" key="1">
    <citation type="submission" date="2018-09" db="EMBL/GenBank/DDBJ databases">
        <authorList>
            <person name="Groschel M."/>
            <person name="Kohl T."/>
            <person name="Conchillo-Sole O."/>
            <person name="Mamat U."/>
            <person name="Yero D."/>
            <person name="Niemann S."/>
            <person name="Daura X."/>
            <person name="Gibert I."/>
        </authorList>
    </citation>
    <scope>NUCLEOTIDE SEQUENCE</scope>
    <source>
        <strain evidence="1">OG156</strain>
    </source>
</reference>
<dbReference type="RefSeq" id="WP_049399270.1">
    <property type="nucleotide sequence ID" value="NZ_CP027562.1"/>
</dbReference>
<evidence type="ECO:0000313" key="2">
    <source>
        <dbReference type="Proteomes" id="UP000822271"/>
    </source>
</evidence>
<name>A0A2J0T1Q2_STEMA</name>
<sequence>MPIQNPEAAVSTELSRELLERHGELMGGSDLQRNLGFPNGRTFGRAVQRELLPVRTFPLPGRRGLFAKTRDVAEWLNSL</sequence>
<protein>
    <recommendedName>
        <fullName evidence="3">DNA-binding protein</fullName>
    </recommendedName>
</protein>
<reference evidence="1" key="2">
    <citation type="journal article" date="2020" name="Front. Microbiol.">
        <title>Genetic Variants of the DSF Quorum Sensing System in Stenotrophomonas maltophilia Influence Virulence and Resistance Phenotypes Among Genotypically Diverse Clinical Isolates.</title>
        <authorList>
            <person name="Yero D."/>
            <person name="Huedo P."/>
            <person name="Conchillo-Sole O."/>
            <person name="Martinez-Servat S."/>
            <person name="Mamat U."/>
            <person name="Coves X."/>
            <person name="Llanas F."/>
            <person name="Roca I."/>
            <person name="Vila J."/>
            <person name="Schaible U.E."/>
            <person name="Daura X."/>
            <person name="Gibert I."/>
        </authorList>
    </citation>
    <scope>NUCLEOTIDE SEQUENCE</scope>
    <source>
        <strain evidence="1">OG156</strain>
    </source>
</reference>
<comment type="caution">
    <text evidence="1">The sequence shown here is derived from an EMBL/GenBank/DDBJ whole genome shotgun (WGS) entry which is preliminary data.</text>
</comment>
<accession>A0A2J0T1Q2</accession>